<feature type="transmembrane region" description="Helical" evidence="11">
    <location>
        <begin position="98"/>
        <end position="118"/>
    </location>
</feature>
<dbReference type="PANTHER" id="PTHR10408">
    <property type="entry name" value="STEROL O-ACYLTRANSFERASE"/>
    <property type="match status" value="1"/>
</dbReference>
<comment type="caution">
    <text evidence="12">The sequence shown here is derived from an EMBL/GenBank/DDBJ whole genome shotgun (WGS) entry which is preliminary data.</text>
</comment>
<keyword evidence="13" id="KW-1185">Reference proteome</keyword>
<evidence type="ECO:0000256" key="1">
    <source>
        <dbReference type="ARBA" id="ARBA00004477"/>
    </source>
</evidence>
<feature type="transmembrane region" description="Helical" evidence="11">
    <location>
        <begin position="389"/>
        <end position="408"/>
    </location>
</feature>
<dbReference type="GO" id="GO:0005789">
    <property type="term" value="C:endoplasmic reticulum membrane"/>
    <property type="evidence" value="ECO:0007669"/>
    <property type="project" value="UniProtKB-SubCell"/>
</dbReference>
<dbReference type="InterPro" id="IPR004299">
    <property type="entry name" value="MBOAT_fam"/>
</dbReference>
<feature type="transmembrane region" description="Helical" evidence="11">
    <location>
        <begin position="290"/>
        <end position="311"/>
    </location>
</feature>
<feature type="transmembrane region" description="Helical" evidence="11">
    <location>
        <begin position="60"/>
        <end position="78"/>
    </location>
</feature>
<reference evidence="12 13" key="1">
    <citation type="submission" date="2023-03" db="EMBL/GenBank/DDBJ databases">
        <title>Genome insight into feeding habits of ladybird beetles.</title>
        <authorList>
            <person name="Li H.-S."/>
            <person name="Huang Y.-H."/>
            <person name="Pang H."/>
        </authorList>
    </citation>
    <scope>NUCLEOTIDE SEQUENCE [LARGE SCALE GENOMIC DNA]</scope>
    <source>
        <strain evidence="12">SYSU_2023b</strain>
        <tissue evidence="12">Whole body</tissue>
    </source>
</reference>
<accession>A0AAW1VHZ3</accession>
<dbReference type="Pfam" id="PF03062">
    <property type="entry name" value="MBOAT"/>
    <property type="match status" value="1"/>
</dbReference>
<dbReference type="AlphaFoldDB" id="A0AAW1VHZ3"/>
<feature type="active site" evidence="10">
    <location>
        <position position="379"/>
    </location>
</feature>
<keyword evidence="7 9" id="KW-0472">Membrane</keyword>
<dbReference type="EMBL" id="JARQZJ010000140">
    <property type="protein sequence ID" value="KAK9892852.1"/>
    <property type="molecule type" value="Genomic_DNA"/>
</dbReference>
<evidence type="ECO:0000256" key="5">
    <source>
        <dbReference type="ARBA" id="ARBA00022824"/>
    </source>
</evidence>
<keyword evidence="3 9" id="KW-0808">Transferase</keyword>
<dbReference type="PIRSF" id="PIRSF000439">
    <property type="entry name" value="Oat_ACAT_DAG_ARE"/>
    <property type="match status" value="1"/>
</dbReference>
<keyword evidence="4 11" id="KW-0812">Transmembrane</keyword>
<evidence type="ECO:0000256" key="7">
    <source>
        <dbReference type="ARBA" id="ARBA00023136"/>
    </source>
</evidence>
<protein>
    <recommendedName>
        <fullName evidence="9">O-acyltransferase</fullName>
    </recommendedName>
</protein>
<organism evidence="12 13">
    <name type="scientific">Henosepilachna vigintioctopunctata</name>
    <dbReference type="NCBI Taxonomy" id="420089"/>
    <lineage>
        <taxon>Eukaryota</taxon>
        <taxon>Metazoa</taxon>
        <taxon>Ecdysozoa</taxon>
        <taxon>Arthropoda</taxon>
        <taxon>Hexapoda</taxon>
        <taxon>Insecta</taxon>
        <taxon>Pterygota</taxon>
        <taxon>Neoptera</taxon>
        <taxon>Endopterygota</taxon>
        <taxon>Coleoptera</taxon>
        <taxon>Polyphaga</taxon>
        <taxon>Cucujiformia</taxon>
        <taxon>Coccinelloidea</taxon>
        <taxon>Coccinellidae</taxon>
        <taxon>Epilachninae</taxon>
        <taxon>Epilachnini</taxon>
        <taxon>Henosepilachna</taxon>
    </lineage>
</organism>
<evidence type="ECO:0000256" key="4">
    <source>
        <dbReference type="ARBA" id="ARBA00022692"/>
    </source>
</evidence>
<evidence type="ECO:0000313" key="12">
    <source>
        <dbReference type="EMBL" id="KAK9892852.1"/>
    </source>
</evidence>
<feature type="transmembrane region" description="Helical" evidence="11">
    <location>
        <begin position="239"/>
        <end position="258"/>
    </location>
</feature>
<dbReference type="GO" id="GO:0008203">
    <property type="term" value="P:cholesterol metabolic process"/>
    <property type="evidence" value="ECO:0007669"/>
    <property type="project" value="TreeGrafter"/>
</dbReference>
<evidence type="ECO:0000256" key="10">
    <source>
        <dbReference type="PIRSR" id="PIRSR000439-1"/>
    </source>
</evidence>
<evidence type="ECO:0000256" key="2">
    <source>
        <dbReference type="ARBA" id="ARBA00009010"/>
    </source>
</evidence>
<comment type="subcellular location">
    <subcellularLocation>
        <location evidence="1 9">Endoplasmic reticulum membrane</location>
        <topology evidence="1 9">Multi-pass membrane protein</topology>
    </subcellularLocation>
</comment>
<proteinExistence type="inferred from homology"/>
<feature type="transmembrane region" description="Helical" evidence="11">
    <location>
        <begin position="138"/>
        <end position="162"/>
    </location>
</feature>
<dbReference type="GO" id="GO:0008374">
    <property type="term" value="F:O-acyltransferase activity"/>
    <property type="evidence" value="ECO:0007669"/>
    <property type="project" value="InterPro"/>
</dbReference>
<keyword evidence="8 9" id="KW-0012">Acyltransferase</keyword>
<name>A0AAW1VHZ3_9CUCU</name>
<comment type="similarity">
    <text evidence="2 9">Belongs to the membrane-bound acyltransferase family. Sterol o-acyltransferase subfamily.</text>
</comment>
<dbReference type="PANTHER" id="PTHR10408:SF8">
    <property type="entry name" value="O-ACYLTRANSFERASE"/>
    <property type="match status" value="1"/>
</dbReference>
<evidence type="ECO:0000313" key="13">
    <source>
        <dbReference type="Proteomes" id="UP001431783"/>
    </source>
</evidence>
<sequence length="467" mass="55404">MRRSTIDKNKTVASDKVNGEKQVQRAKDKWHGLPEKQFALRESLITTLFENPHLKTIHHIFIAFFIGLFLSTICQDYVEYKEVDLGLRLIVKGFGKFHIALAGWVSYCFFTLIAYFGFKIWANVRTVLGSKKKSLKKLWDVFAGLVLLSFYIFCFRLAVYIVSSFELPPASAAFILLEQTRLLMKIHAFVRSNIPKVLNYKDKNDNKLILPTVKYFIYFMAVPTLVYRDEYPRTSYINWRRVASYGLEIIAVILFYSFSINKYFIPAYHEYGIRKFTYTEMLLKTIDTSIAATLLFLSTFYLVLHLMQNFFAEILKFGDRMFYKDWWTATDFTTYYRTWNVLVHDWLYTYIYKDCYEILLPKNKMFAKYATFLISAVVHEWVMMHMLGYMFPLMFFMFFFLGTFVTCMNPPKNSLLNILFWVSISYGISILMCGYMLEYFARYNNVQPINKELDFYIPRSLTCDCYQ</sequence>
<keyword evidence="6 11" id="KW-1133">Transmembrane helix</keyword>
<dbReference type="InterPro" id="IPR014371">
    <property type="entry name" value="Oat_ACAT_DAG_ARE"/>
</dbReference>
<evidence type="ECO:0000256" key="9">
    <source>
        <dbReference type="PIRNR" id="PIRNR000439"/>
    </source>
</evidence>
<feature type="transmembrane region" description="Helical" evidence="11">
    <location>
        <begin position="208"/>
        <end position="227"/>
    </location>
</feature>
<keyword evidence="5 9" id="KW-0256">Endoplasmic reticulum</keyword>
<evidence type="ECO:0000256" key="6">
    <source>
        <dbReference type="ARBA" id="ARBA00022989"/>
    </source>
</evidence>
<evidence type="ECO:0000256" key="8">
    <source>
        <dbReference type="ARBA" id="ARBA00023315"/>
    </source>
</evidence>
<dbReference type="Proteomes" id="UP001431783">
    <property type="component" value="Unassembled WGS sequence"/>
</dbReference>
<evidence type="ECO:0000256" key="11">
    <source>
        <dbReference type="SAM" id="Phobius"/>
    </source>
</evidence>
<evidence type="ECO:0000256" key="3">
    <source>
        <dbReference type="ARBA" id="ARBA00022679"/>
    </source>
</evidence>
<feature type="transmembrane region" description="Helical" evidence="11">
    <location>
        <begin position="415"/>
        <end position="437"/>
    </location>
</feature>
<gene>
    <name evidence="12" type="ORF">WA026_022535</name>
</gene>